<protein>
    <submittedName>
        <fullName evidence="1">Uncharacterized protein</fullName>
    </submittedName>
</protein>
<keyword evidence="2" id="KW-1185">Reference proteome</keyword>
<proteinExistence type="predicted"/>
<dbReference type="Proteomes" id="UP001371456">
    <property type="component" value="Unassembled WGS sequence"/>
</dbReference>
<gene>
    <name evidence="1" type="ORF">RDI58_022396</name>
</gene>
<evidence type="ECO:0000313" key="1">
    <source>
        <dbReference type="EMBL" id="KAK6780212.1"/>
    </source>
</evidence>
<dbReference type="AlphaFoldDB" id="A0AAN8T7W7"/>
<evidence type="ECO:0000313" key="2">
    <source>
        <dbReference type="Proteomes" id="UP001371456"/>
    </source>
</evidence>
<comment type="caution">
    <text evidence="1">The sequence shown here is derived from an EMBL/GenBank/DDBJ whole genome shotgun (WGS) entry which is preliminary data.</text>
</comment>
<dbReference type="EMBL" id="JBANQN010000009">
    <property type="protein sequence ID" value="KAK6780212.1"/>
    <property type="molecule type" value="Genomic_DNA"/>
</dbReference>
<organism evidence="1 2">
    <name type="scientific">Solanum bulbocastanum</name>
    <name type="common">Wild potato</name>
    <dbReference type="NCBI Taxonomy" id="147425"/>
    <lineage>
        <taxon>Eukaryota</taxon>
        <taxon>Viridiplantae</taxon>
        <taxon>Streptophyta</taxon>
        <taxon>Embryophyta</taxon>
        <taxon>Tracheophyta</taxon>
        <taxon>Spermatophyta</taxon>
        <taxon>Magnoliopsida</taxon>
        <taxon>eudicotyledons</taxon>
        <taxon>Gunneridae</taxon>
        <taxon>Pentapetalae</taxon>
        <taxon>asterids</taxon>
        <taxon>lamiids</taxon>
        <taxon>Solanales</taxon>
        <taxon>Solanaceae</taxon>
        <taxon>Solanoideae</taxon>
        <taxon>Solaneae</taxon>
        <taxon>Solanum</taxon>
    </lineage>
</organism>
<sequence length="88" mass="10307">MGFWESSTVTFKFLDFEITPTLEEFSSLTELSIGGRLPMIPSAICTGSYEDAFTLVSLERIRNLQVEWEYTINLEIREESWYTLEYYA</sequence>
<reference evidence="1 2" key="1">
    <citation type="submission" date="2024-02" db="EMBL/GenBank/DDBJ databases">
        <title>de novo genome assembly of Solanum bulbocastanum strain 11H21.</title>
        <authorList>
            <person name="Hosaka A.J."/>
        </authorList>
    </citation>
    <scope>NUCLEOTIDE SEQUENCE [LARGE SCALE GENOMIC DNA]</scope>
    <source>
        <tissue evidence="1">Young leaves</tissue>
    </source>
</reference>
<name>A0AAN8T7W7_SOLBU</name>
<accession>A0AAN8T7W7</accession>